<feature type="region of interest" description="Disordered" evidence="1">
    <location>
        <begin position="897"/>
        <end position="924"/>
    </location>
</feature>
<dbReference type="PANTHER" id="PTHR32305:SF15">
    <property type="entry name" value="PROTEIN RHSA-RELATED"/>
    <property type="match status" value="1"/>
</dbReference>
<dbReference type="RefSeq" id="WP_123405462.1">
    <property type="nucleotide sequence ID" value="NZ_MOBP01000006.1"/>
</dbReference>
<protein>
    <submittedName>
        <fullName evidence="2">Type IV secretion protein Rhs</fullName>
    </submittedName>
</protein>
<dbReference type="EMBL" id="MOBP01000006">
    <property type="protein sequence ID" value="RON54762.1"/>
    <property type="molecule type" value="Genomic_DNA"/>
</dbReference>
<dbReference type="NCBIfam" id="TIGR03696">
    <property type="entry name" value="Rhs_assc_core"/>
    <property type="match status" value="1"/>
</dbReference>
<sequence>MPASTMLHHKTPGLSVVDSRGLTVRSVEYWREVEGVTAQARINRTFHDAAARRVEQWDPRLWALQKEDPLTPVNLTTLFSMTGNALFTDSVDAGWQLSLPGLGNEVLLGWDSRGVRREIEYDDLLRPVAVFEQTATQPRHCVERMEYGTPEQGSQTQNQYGQLIRHDDPAGRLNFAAFNLIGRCVEQTRLFEGDASNAHFTTRWRYSTQGEVLEQVDARENRLAFEFTLDGRLRETRLQLKDQNGWKSLVRDIRYNAEAKIEQETAGNDVQTILTYCPEDGRLTERRAYSDQVGLLQHLLYAYDRMGNILSIEDKALLPRYFNNQRVDPISVFSYDSLDQLIKASGWEAGSANQGPASVGRSDPAAVSNYQQVYRYDEGGNLLKLTHVGAQSSGRELKAARYSNRCLPYRNGVPPSEDEIAAAFDAGGNLLELDQGRLLTWNSRSQLQSVSPVERESGRNDSESYVYDGGGQRVRKIRTLQTHARTVVADARYLPGLELRTDDGTAQRLQVVTARAGLNSVRVLHWETDPPHGIRNDQYRYSLVDHLGSCTLELASDARIISREVYYPFGATAWFAADDVNEVSYKIIRYSGKEQDATALYYYGLRYYVPWLQRWLNPDPAGGIDGHNRYRAMRNNPLVYADPDGRVPNQTSTTESRDQMYHHLAQQGLVTQVQAAGMQPIRNFFEDSPDPNVQAYRREIPRALQELGAKDSSNLMNTHQAHVIAAARTNTASPSGAVLYHSGEVMSSVMSTVIGEDMTSRIMGPLSVAFNSPVESPEVLAARRDTVASGFVVGGKLAMHASHPALQLVGAVSVAMGNAMKQSEAQTVIQHRILSNIAVSGASQAPAPAVEPGVVFERLHDQVVPGSRPSLFAEVSDPTTPAPSAFAQELFAAAFAPSQNVPSPEPMRRFKGGSAAMARKMSRT</sequence>
<proteinExistence type="predicted"/>
<dbReference type="AlphaFoldDB" id="A0A423KLL1"/>
<dbReference type="InterPro" id="IPR022385">
    <property type="entry name" value="Rhs_assc_core"/>
</dbReference>
<dbReference type="PANTHER" id="PTHR32305">
    <property type="match status" value="1"/>
</dbReference>
<accession>A0A423KLL1</accession>
<dbReference type="OrthoDB" id="7056038at2"/>
<organism evidence="2 3">
    <name type="scientific">Pseudomonas frederiksbergensis</name>
    <dbReference type="NCBI Taxonomy" id="104087"/>
    <lineage>
        <taxon>Bacteria</taxon>
        <taxon>Pseudomonadati</taxon>
        <taxon>Pseudomonadota</taxon>
        <taxon>Gammaproteobacteria</taxon>
        <taxon>Pseudomonadales</taxon>
        <taxon>Pseudomonadaceae</taxon>
        <taxon>Pseudomonas</taxon>
    </lineage>
</organism>
<dbReference type="Proteomes" id="UP000283627">
    <property type="component" value="Unassembled WGS sequence"/>
</dbReference>
<comment type="caution">
    <text evidence="2">The sequence shown here is derived from an EMBL/GenBank/DDBJ whole genome shotgun (WGS) entry which is preliminary data.</text>
</comment>
<reference evidence="2 3" key="1">
    <citation type="submission" date="2016-10" db="EMBL/GenBank/DDBJ databases">
        <title>Comparative genome analysis of multiple Pseudomonas spp. focuses on biocontrol and plant growth promoting traits.</title>
        <authorList>
            <person name="Tao X.-Y."/>
            <person name="Taylor C.G."/>
        </authorList>
    </citation>
    <scope>NUCLEOTIDE SEQUENCE [LARGE SCALE GENOMIC DNA]</scope>
    <source>
        <strain evidence="2 3">39A2</strain>
    </source>
</reference>
<evidence type="ECO:0000256" key="1">
    <source>
        <dbReference type="SAM" id="MobiDB-lite"/>
    </source>
</evidence>
<evidence type="ECO:0000313" key="2">
    <source>
        <dbReference type="EMBL" id="RON54762.1"/>
    </source>
</evidence>
<name>A0A423KLL1_9PSED</name>
<gene>
    <name evidence="2" type="ORF">BK665_10585</name>
</gene>
<dbReference type="Gene3D" id="2.180.10.10">
    <property type="entry name" value="RHS repeat-associated core"/>
    <property type="match status" value="1"/>
</dbReference>
<dbReference type="InterPro" id="IPR050708">
    <property type="entry name" value="T6SS_VgrG/RHS"/>
</dbReference>
<evidence type="ECO:0000313" key="3">
    <source>
        <dbReference type="Proteomes" id="UP000283627"/>
    </source>
</evidence>